<dbReference type="FunFam" id="3.40.50.300:FF:000059">
    <property type="entry name" value="ABC transporter G family member 40"/>
    <property type="match status" value="1"/>
</dbReference>
<dbReference type="InterPro" id="IPR013581">
    <property type="entry name" value="PDR_assoc"/>
</dbReference>
<organism evidence="14">
    <name type="scientific">Fagus sylvatica</name>
    <name type="common">Beechnut</name>
    <dbReference type="NCBI Taxonomy" id="28930"/>
    <lineage>
        <taxon>Eukaryota</taxon>
        <taxon>Viridiplantae</taxon>
        <taxon>Streptophyta</taxon>
        <taxon>Embryophyta</taxon>
        <taxon>Tracheophyta</taxon>
        <taxon>Spermatophyta</taxon>
        <taxon>Magnoliopsida</taxon>
        <taxon>eudicotyledons</taxon>
        <taxon>Gunneridae</taxon>
        <taxon>Pentapetalae</taxon>
        <taxon>rosids</taxon>
        <taxon>fabids</taxon>
        <taxon>Fagales</taxon>
        <taxon>Fagaceae</taxon>
        <taxon>Fagus</taxon>
    </lineage>
</organism>
<dbReference type="Gene3D" id="1.25.40.10">
    <property type="entry name" value="Tetratricopeptide repeat domain"/>
    <property type="match status" value="2"/>
</dbReference>
<evidence type="ECO:0000256" key="8">
    <source>
        <dbReference type="ARBA" id="ARBA00022989"/>
    </source>
</evidence>
<dbReference type="Pfam" id="PF20431">
    <property type="entry name" value="E_motif"/>
    <property type="match status" value="1"/>
</dbReference>
<dbReference type="InterPro" id="IPR002885">
    <property type="entry name" value="PPR_rpt"/>
</dbReference>
<feature type="transmembrane region" description="Helical" evidence="12">
    <location>
        <begin position="1048"/>
        <end position="1068"/>
    </location>
</feature>
<name>A0A2N9H129_FAGSY</name>
<evidence type="ECO:0000256" key="7">
    <source>
        <dbReference type="ARBA" id="ARBA00022840"/>
    </source>
</evidence>
<feature type="transmembrane region" description="Helical" evidence="12">
    <location>
        <begin position="462"/>
        <end position="479"/>
    </location>
</feature>
<evidence type="ECO:0000256" key="3">
    <source>
        <dbReference type="ARBA" id="ARBA00022448"/>
    </source>
</evidence>
<dbReference type="Pfam" id="PF01061">
    <property type="entry name" value="ABC2_membrane"/>
    <property type="match status" value="3"/>
</dbReference>
<feature type="compositionally biased region" description="Polar residues" evidence="11">
    <location>
        <begin position="575"/>
        <end position="589"/>
    </location>
</feature>
<evidence type="ECO:0000256" key="4">
    <source>
        <dbReference type="ARBA" id="ARBA00022692"/>
    </source>
</evidence>
<feature type="transmembrane region" description="Helical" evidence="12">
    <location>
        <begin position="958"/>
        <end position="978"/>
    </location>
</feature>
<keyword evidence="8 12" id="KW-1133">Transmembrane helix</keyword>
<dbReference type="PANTHER" id="PTHR48040">
    <property type="entry name" value="PLEIOTROPIC DRUG RESISTANCE PROTEIN 1-LIKE ISOFORM X1"/>
    <property type="match status" value="1"/>
</dbReference>
<feature type="repeat" description="PPR" evidence="10">
    <location>
        <begin position="1519"/>
        <end position="1549"/>
    </location>
</feature>
<dbReference type="Pfam" id="PF08370">
    <property type="entry name" value="PDR_assoc"/>
    <property type="match status" value="1"/>
</dbReference>
<dbReference type="InterPro" id="IPR011990">
    <property type="entry name" value="TPR-like_helical_dom_sf"/>
</dbReference>
<gene>
    <name evidence="14" type="ORF">FSB_LOCUS36088</name>
</gene>
<dbReference type="PANTHER" id="PTHR48040:SF45">
    <property type="entry name" value="PLEIOTROPIC DRUG RESISTANCE PROTEIN 1-LIKE"/>
    <property type="match status" value="1"/>
</dbReference>
<dbReference type="SUPFAM" id="SSF52540">
    <property type="entry name" value="P-loop containing nucleoside triphosphate hydrolases"/>
    <property type="match status" value="2"/>
</dbReference>
<feature type="transmembrane region" description="Helical" evidence="12">
    <location>
        <begin position="1168"/>
        <end position="1191"/>
    </location>
</feature>
<feature type="compositionally biased region" description="Basic and acidic residues" evidence="11">
    <location>
        <begin position="556"/>
        <end position="574"/>
    </location>
</feature>
<evidence type="ECO:0000256" key="10">
    <source>
        <dbReference type="PROSITE-ProRule" id="PRU00708"/>
    </source>
</evidence>
<sequence>MEFGGYMSHSIVSRTSRDTFQEDDEQALKWAALERLPTYDRARTGLLHGVAGDFREIDLKKLQIQEKKALLNRLTLLLGPPGSGMSTLLKALSGKLDSELKISGKVTYNGHEMHEFVPPRTSAYISQYDVHLPLLTVRETLTFSAKCQGVGTGYGNEMIRGVSGGQKETCYYSSTTFQIINSIRQSIHIFNKSALICLLQPPPETYELFDDIILLSEGQIVYEGPRECVLEFFESMGFRCPETKGVAEYLQEVTSRKDQRQYWVNEELPYHYVSVNEFAEAFKSFHVGRAIQCELATPFNRSKNHPASLTRSKYGASMKELMKACFSREVTLMKRKASMLIFKTIQLEFCAIIVATVFAQAKEASKETSSSILHGIYSLPGAILGIPLSSINVVFWVATTYFVVGFDSSGISTCNNGKFTFPMHGCTGVGNLLFQSTIGSLALLSLLVFGGFIISRGAAPNWLIWAFWISPLMYTQNALSTNEFLGRTWKHVLNGSKESLGISVLKTQGLFTGPQWPWIGFFALIGFVFLLNGISALALAYLNEYGKSQAVSQSKDTSEEKHSNRISETEESRTQESGTSSIKTSTNIASKGINADRQRERGMLLPFTPLSLTFENIKYSVTMPKAIKVQGVSENQLELLKGVSGAFRPGVLTALMGVSGAGKTTLLDVLAGRKNSGFVEGNITISGYPKRQETFARVSGYCEQNDIHSPLVSVYESLLYSAWLRLPPEVDAKTREVFVEEVMEMIELTPLRDSLVGFPNVNGLSTEQCKRLTIAVELVANPSIIFMDEPTSGLDARAAAIVMRTVRNTVDTGRTVVCTIHQPSIDIFESFDELVLMTRGGEEIYVGPVGLHSRHLIKYFEEIPEIDRIKDGYNPATWALELTTREQEEVLGVKFADVYKESDLYRRNQALIRELSTPPPDSQELHFPSKYSQSFFTQCQACVWKQYKSYWRNTAYSAVRLLYAAGVSIMSGILFWGVGNKRETKQEIFSGLGAMYTALMFLGPNSGNSVQPILASGRTVFYRERAAGMYSAFPYAIAQPSSSSSTCLPVFMTILSMVYYGMLAIGISPSLEYSFLLSGALHSTWNLFTGFVIPLTRIATWWRWFFWISPISWGFYGLAASQYGDIHTKLDTGETVAGFLKDYFGFRHDFMWVLKFDPRNQQISLTKIPFPLCVATMIANHIYICFCFASASLCMASLPFTTPPPSPHFPPFKPSKTKNSYKLTPTHLTKLQEDEKNHRVLYKSYFHHISSLCKEGQVQEAMNLLAEMELKNLRVGPQVYGELLQGCVYQRAFFTDISNMKLGKEGHCYCIRNNLESDVVVASSIVDMYAKCERIDYARQVFNSTIKRDIVLWNTMLAAYAELGQSGEALKLFYQMQLEGVPPNVISWNSVILGFLRSGQIEAILVFQQMQEAGITPNTISLVSALSACTDMAALHYGKAFHGYVTRHNIWLSIPIATSLVDMYAKCGIIDQANWVFDMILSKELPLYNAMICAYALHGRALEALAVLKQLEEEGIEPDNITFTSVLSACSHAGLVNEGLELFSHMVSKFHMKPTMEHYGCVVNLLSRCGNFDEALRLILTMPCKPDGHILGSLLAACRDCHEIELGNYLSKHLLKLEPDNPGNYVALSNANAASGRWDEVSYMRNLMKQKGLRKVPGCSWVQIGGELHVFVAGDKSHPKTRDIYTTLALLGMEMQITGYVLCLMILKFYALEHKIS</sequence>
<dbReference type="Gene3D" id="3.40.50.300">
    <property type="entry name" value="P-loop containing nucleotide triphosphate hydrolases"/>
    <property type="match status" value="2"/>
</dbReference>
<dbReference type="InterPro" id="IPR013525">
    <property type="entry name" value="ABC2_TM"/>
</dbReference>
<feature type="transmembrane region" description="Helical" evidence="12">
    <location>
        <begin position="340"/>
        <end position="359"/>
    </location>
</feature>
<dbReference type="Pfam" id="PF01535">
    <property type="entry name" value="PPR"/>
    <property type="match status" value="2"/>
</dbReference>
<keyword evidence="3" id="KW-0813">Transport</keyword>
<feature type="transmembrane region" description="Helical" evidence="12">
    <location>
        <begin position="371"/>
        <end position="398"/>
    </location>
</feature>
<feature type="transmembrane region" description="Helical" evidence="12">
    <location>
        <begin position="432"/>
        <end position="455"/>
    </location>
</feature>
<evidence type="ECO:0000256" key="11">
    <source>
        <dbReference type="SAM" id="MobiDB-lite"/>
    </source>
</evidence>
<comment type="subcellular location">
    <subcellularLocation>
        <location evidence="1">Membrane</location>
        <topology evidence="1">Multi-pass membrane protein</topology>
    </subcellularLocation>
</comment>
<evidence type="ECO:0000256" key="5">
    <source>
        <dbReference type="ARBA" id="ARBA00022737"/>
    </source>
</evidence>
<protein>
    <recommendedName>
        <fullName evidence="13">ABC transporter domain-containing protein</fullName>
    </recommendedName>
</protein>
<dbReference type="GO" id="GO:0016887">
    <property type="term" value="F:ATP hydrolysis activity"/>
    <property type="evidence" value="ECO:0007669"/>
    <property type="project" value="InterPro"/>
</dbReference>
<evidence type="ECO:0000256" key="1">
    <source>
        <dbReference type="ARBA" id="ARBA00004141"/>
    </source>
</evidence>
<evidence type="ECO:0000256" key="9">
    <source>
        <dbReference type="ARBA" id="ARBA00023136"/>
    </source>
</evidence>
<reference evidence="14" key="1">
    <citation type="submission" date="2018-02" db="EMBL/GenBank/DDBJ databases">
        <authorList>
            <person name="Cohen D.B."/>
            <person name="Kent A.D."/>
        </authorList>
    </citation>
    <scope>NUCLEOTIDE SEQUENCE</scope>
</reference>
<evidence type="ECO:0000256" key="6">
    <source>
        <dbReference type="ARBA" id="ARBA00022741"/>
    </source>
</evidence>
<dbReference type="PROSITE" id="PS50893">
    <property type="entry name" value="ABC_TRANSPORTER_2"/>
    <property type="match status" value="1"/>
</dbReference>
<dbReference type="CDD" id="cd03232">
    <property type="entry name" value="ABCG_PDR_domain2"/>
    <property type="match status" value="1"/>
</dbReference>
<keyword evidence="5" id="KW-0677">Repeat</keyword>
<evidence type="ECO:0000259" key="13">
    <source>
        <dbReference type="PROSITE" id="PS50893"/>
    </source>
</evidence>
<evidence type="ECO:0000256" key="2">
    <source>
        <dbReference type="ARBA" id="ARBA00006012"/>
    </source>
</evidence>
<dbReference type="EMBL" id="OIVN01003013">
    <property type="protein sequence ID" value="SPD08206.1"/>
    <property type="molecule type" value="Genomic_DNA"/>
</dbReference>
<dbReference type="InterPro" id="IPR027417">
    <property type="entry name" value="P-loop_NTPase"/>
</dbReference>
<dbReference type="SMART" id="SM00382">
    <property type="entry name" value="AAA"/>
    <property type="match status" value="1"/>
</dbReference>
<dbReference type="InterPro" id="IPR003593">
    <property type="entry name" value="AAA+_ATPase"/>
</dbReference>
<dbReference type="Pfam" id="PF00005">
    <property type="entry name" value="ABC_tran"/>
    <property type="match status" value="2"/>
</dbReference>
<feature type="transmembrane region" description="Helical" evidence="12">
    <location>
        <begin position="1075"/>
        <end position="1095"/>
    </location>
</feature>
<feature type="repeat" description="PPR" evidence="10">
    <location>
        <begin position="1384"/>
        <end position="1417"/>
    </location>
</feature>
<feature type="domain" description="ABC transporter" evidence="13">
    <location>
        <begin position="612"/>
        <end position="864"/>
    </location>
</feature>
<feature type="transmembrane region" description="Helical" evidence="12">
    <location>
        <begin position="518"/>
        <end position="542"/>
    </location>
</feature>
<comment type="similarity">
    <text evidence="2">Belongs to the ABC transporter superfamily. ABCG family. PDR (TC 3.A.1.205) subfamily.</text>
</comment>
<feature type="repeat" description="PPR" evidence="10">
    <location>
        <begin position="1484"/>
        <end position="1518"/>
    </location>
</feature>
<feature type="repeat" description="PPR" evidence="10">
    <location>
        <begin position="1349"/>
        <end position="1383"/>
    </location>
</feature>
<dbReference type="FunFam" id="1.25.40.10:FF:000090">
    <property type="entry name" value="Pentatricopeptide repeat-containing protein, chloroplastic"/>
    <property type="match status" value="1"/>
</dbReference>
<dbReference type="PROSITE" id="PS51375">
    <property type="entry name" value="PPR"/>
    <property type="match status" value="4"/>
</dbReference>
<dbReference type="GO" id="GO:0005524">
    <property type="term" value="F:ATP binding"/>
    <property type="evidence" value="ECO:0007669"/>
    <property type="project" value="UniProtKB-KW"/>
</dbReference>
<keyword evidence="6" id="KW-0547">Nucleotide-binding</keyword>
<dbReference type="Pfam" id="PF13041">
    <property type="entry name" value="PPR_2"/>
    <property type="match status" value="2"/>
</dbReference>
<accession>A0A2N9H129</accession>
<keyword evidence="9 12" id="KW-0472">Membrane</keyword>
<dbReference type="FunFam" id="1.25.40.10:FF:000393">
    <property type="entry name" value="Pentatricopeptide repeat-containing protein At1g20230"/>
    <property type="match status" value="1"/>
</dbReference>
<proteinExistence type="inferred from homology"/>
<dbReference type="GO" id="GO:0140359">
    <property type="term" value="F:ABC-type transporter activity"/>
    <property type="evidence" value="ECO:0007669"/>
    <property type="project" value="InterPro"/>
</dbReference>
<keyword evidence="4 12" id="KW-0812">Transmembrane</keyword>
<dbReference type="InterPro" id="IPR034003">
    <property type="entry name" value="ABCG_PDR_2"/>
</dbReference>
<dbReference type="InterPro" id="IPR046848">
    <property type="entry name" value="E_motif"/>
</dbReference>
<dbReference type="InterPro" id="IPR003439">
    <property type="entry name" value="ABC_transporter-like_ATP-bd"/>
</dbReference>
<feature type="region of interest" description="Disordered" evidence="11">
    <location>
        <begin position="552"/>
        <end position="593"/>
    </location>
</feature>
<evidence type="ECO:0000313" key="14">
    <source>
        <dbReference type="EMBL" id="SPD08206.1"/>
    </source>
</evidence>
<keyword evidence="7" id="KW-0067">ATP-binding</keyword>
<dbReference type="GO" id="GO:0016020">
    <property type="term" value="C:membrane"/>
    <property type="evidence" value="ECO:0007669"/>
    <property type="project" value="UniProtKB-SubCell"/>
</dbReference>
<evidence type="ECO:0000256" key="12">
    <source>
        <dbReference type="SAM" id="Phobius"/>
    </source>
</evidence>
<dbReference type="NCBIfam" id="TIGR00756">
    <property type="entry name" value="PPR"/>
    <property type="match status" value="3"/>
</dbReference>